<comment type="cofactor">
    <cofactor evidence="9">
        <name>Zn(2+)</name>
        <dbReference type="ChEBI" id="CHEBI:29105"/>
    </cofactor>
    <text evidence="9">Binds 1 zinc ion.</text>
</comment>
<dbReference type="EMBL" id="VJMH01005110">
    <property type="protein sequence ID" value="KAF0700846.1"/>
    <property type="molecule type" value="Genomic_DNA"/>
</dbReference>
<comment type="catalytic activity">
    <reaction evidence="7">
        <text>Hydrolysis of oligopeptides, with broad specificity. Gly or Ala commonly occur as P1 or P1' residues, but more distant residues are also important, as is shown by the fact that Z-Gly-Pro-Gly-|-Gly-Pro-Ala is cleaved, but not Z-(Gly)(5).</text>
        <dbReference type="EC" id="3.4.24.70"/>
    </reaction>
</comment>
<comment type="similarity">
    <text evidence="1 9">Belongs to the peptidase M3 family.</text>
</comment>
<dbReference type="Pfam" id="PF19310">
    <property type="entry name" value="TOP_N"/>
    <property type="match status" value="1"/>
</dbReference>
<accession>A0A485KKY3</accession>
<reference evidence="14 15" key="1">
    <citation type="submission" date="2019-03" db="EMBL/GenBank/DDBJ databases">
        <authorList>
            <person name="Gaulin E."/>
            <person name="Dumas B."/>
        </authorList>
    </citation>
    <scope>NUCLEOTIDE SEQUENCE [LARGE SCALE GENOMIC DNA]</scope>
    <source>
        <strain evidence="14">CBS 568.67</strain>
    </source>
</reference>
<feature type="domain" description="Oligopeptidase A N-terminal" evidence="12">
    <location>
        <begin position="33"/>
        <end position="158"/>
    </location>
</feature>
<dbReference type="SUPFAM" id="SSF55486">
    <property type="entry name" value="Metalloproteases ('zincins'), catalytic domain"/>
    <property type="match status" value="1"/>
</dbReference>
<dbReference type="InterPro" id="IPR001567">
    <property type="entry name" value="Pept_M3A_M3B_dom"/>
</dbReference>
<protein>
    <recommendedName>
        <fullName evidence="8">oligopeptidase A</fullName>
        <ecNumber evidence="8">3.4.24.70</ecNumber>
    </recommendedName>
</protein>
<evidence type="ECO:0000256" key="3">
    <source>
        <dbReference type="ARBA" id="ARBA00022723"/>
    </source>
</evidence>
<evidence type="ECO:0000313" key="13">
    <source>
        <dbReference type="EMBL" id="KAF0700846.1"/>
    </source>
</evidence>
<evidence type="ECO:0000256" key="7">
    <source>
        <dbReference type="ARBA" id="ARBA00024603"/>
    </source>
</evidence>
<dbReference type="GO" id="GO:0046872">
    <property type="term" value="F:metal ion binding"/>
    <property type="evidence" value="ECO:0007669"/>
    <property type="project" value="UniProtKB-UniRule"/>
</dbReference>
<dbReference type="GO" id="GO:0004222">
    <property type="term" value="F:metalloendopeptidase activity"/>
    <property type="evidence" value="ECO:0007669"/>
    <property type="project" value="UniProtKB-EC"/>
</dbReference>
<dbReference type="InterPro" id="IPR045666">
    <property type="entry name" value="OpdA_N"/>
</dbReference>
<feature type="coiled-coil region" evidence="10">
    <location>
        <begin position="33"/>
        <end position="110"/>
    </location>
</feature>
<gene>
    <name evidence="14" type="primary">Aste57867_8645</name>
    <name evidence="13" type="ORF">As57867_008611</name>
    <name evidence="14" type="ORF">ASTE57867_8645</name>
</gene>
<dbReference type="InterPro" id="IPR024077">
    <property type="entry name" value="Neurolysin/TOP_dom2"/>
</dbReference>
<dbReference type="OrthoDB" id="534666at2759"/>
<dbReference type="Gene3D" id="1.10.1370.40">
    <property type="match status" value="1"/>
</dbReference>
<sequence length="708" mass="79012">MINPLTRCVQEYAAPPYATLRASDIAPALRAAIDELTLDLNSIEDDLEDAEADLLTWEAVMDRLEIIDDPLDRLWRVVNHLCSVMNSAELRAAQAELQKEVLEIQNRRAQSPIMFRAITALRANATQWKDYTLEQQRIITRAIQAATLSGVALVDKTRFNAIHLRLTQLTSAFTNNLLDSVKHWSLIVHDKRQLDGLPTSTLARCAQVRPNSLPCNAVADGGATPTDGPWKLSLDPSVFASVLKYCTNRGIRAQIWHAYVTKTAISPCDNMPIIAEMLELRHEKAKLLGFSSFAELSLASKMAPSVATVDTLVASLQSKALPVARKELAALQAFALVHGQSDPIESYDSFYWAEKMRQTNYQLDDEALKLYFPLPRVLAGLFSLVERLFGVHIEAANDGKEAETWHPDVLVFNMVARDDDEPVVLAQFFLDLFSRPGLKKHNCWIDVAASRSQVLAYPVRIPLFCLMADLSPPVDATSPCLLSFTDVQNVFTSVGFGLRIALTAANYTASSRATGVEWDIVNVPGDFLAQFCFDRATMRMVSGHVETGETLPDAMFDQLVAARRFRAATALLGQLRRAALDMELYHRYDPSSPGKETLAQVYHRISSEFTVVPLMADDRHFCSLQHTFAGDYAAGYYSYMWSEMLATDAYAAFDEAPSMEEWTALGRRYKETMMALVGTMDPADVFERFRGRQPDPDALLKHHGLLHP</sequence>
<dbReference type="Gene3D" id="1.10.1370.10">
    <property type="entry name" value="Neurolysin, domain 3"/>
    <property type="match status" value="1"/>
</dbReference>
<evidence type="ECO:0000256" key="1">
    <source>
        <dbReference type="ARBA" id="ARBA00006040"/>
    </source>
</evidence>
<dbReference type="GO" id="GO:0006518">
    <property type="term" value="P:peptide metabolic process"/>
    <property type="evidence" value="ECO:0007669"/>
    <property type="project" value="TreeGrafter"/>
</dbReference>
<dbReference type="EMBL" id="CAADRA010005131">
    <property type="protein sequence ID" value="VFT85531.1"/>
    <property type="molecule type" value="Genomic_DNA"/>
</dbReference>
<keyword evidence="2 9" id="KW-0645">Protease</keyword>
<dbReference type="PANTHER" id="PTHR11804">
    <property type="entry name" value="PROTEASE M3 THIMET OLIGOPEPTIDASE-RELATED"/>
    <property type="match status" value="1"/>
</dbReference>
<evidence type="ECO:0000313" key="14">
    <source>
        <dbReference type="EMBL" id="VFT85531.1"/>
    </source>
</evidence>
<evidence type="ECO:0000256" key="9">
    <source>
        <dbReference type="RuleBase" id="RU003435"/>
    </source>
</evidence>
<evidence type="ECO:0000259" key="11">
    <source>
        <dbReference type="Pfam" id="PF01432"/>
    </source>
</evidence>
<evidence type="ECO:0000256" key="6">
    <source>
        <dbReference type="ARBA" id="ARBA00023049"/>
    </source>
</evidence>
<feature type="domain" description="Peptidase M3A/M3B catalytic" evidence="11">
    <location>
        <begin position="242"/>
        <end position="705"/>
    </location>
</feature>
<dbReference type="Proteomes" id="UP000332933">
    <property type="component" value="Unassembled WGS sequence"/>
</dbReference>
<evidence type="ECO:0000256" key="2">
    <source>
        <dbReference type="ARBA" id="ARBA00022670"/>
    </source>
</evidence>
<keyword evidence="4 9" id="KW-0378">Hydrolase</keyword>
<dbReference type="PANTHER" id="PTHR11804:SF83">
    <property type="entry name" value="LD37516P"/>
    <property type="match status" value="1"/>
</dbReference>
<evidence type="ECO:0000313" key="15">
    <source>
        <dbReference type="Proteomes" id="UP000332933"/>
    </source>
</evidence>
<evidence type="ECO:0000256" key="8">
    <source>
        <dbReference type="ARBA" id="ARBA00026100"/>
    </source>
</evidence>
<dbReference type="EC" id="3.4.24.70" evidence="8"/>
<name>A0A485KKY3_9STRA</name>
<dbReference type="GO" id="GO:0006508">
    <property type="term" value="P:proteolysis"/>
    <property type="evidence" value="ECO:0007669"/>
    <property type="project" value="UniProtKB-KW"/>
</dbReference>
<dbReference type="Gene3D" id="3.40.390.10">
    <property type="entry name" value="Collagenase (Catalytic Domain)"/>
    <property type="match status" value="1"/>
</dbReference>
<dbReference type="CDD" id="cd06456">
    <property type="entry name" value="M3A_DCP"/>
    <property type="match status" value="1"/>
</dbReference>
<proteinExistence type="inferred from homology"/>
<dbReference type="InterPro" id="IPR045090">
    <property type="entry name" value="Pept_M3A_M3B"/>
</dbReference>
<reference evidence="13" key="2">
    <citation type="submission" date="2019-06" db="EMBL/GenBank/DDBJ databases">
        <title>Genomics analysis of Aphanomyces spp. identifies a new class of oomycete effector associated with host adaptation.</title>
        <authorList>
            <person name="Gaulin E."/>
        </authorList>
    </citation>
    <scope>NUCLEOTIDE SEQUENCE</scope>
    <source>
        <strain evidence="13">CBS 578.67</strain>
    </source>
</reference>
<keyword evidence="6 9" id="KW-0482">Metalloprotease</keyword>
<evidence type="ECO:0000256" key="4">
    <source>
        <dbReference type="ARBA" id="ARBA00022801"/>
    </source>
</evidence>
<evidence type="ECO:0000259" key="12">
    <source>
        <dbReference type="Pfam" id="PF19310"/>
    </source>
</evidence>
<dbReference type="Pfam" id="PF01432">
    <property type="entry name" value="Peptidase_M3"/>
    <property type="match status" value="1"/>
</dbReference>
<evidence type="ECO:0000256" key="5">
    <source>
        <dbReference type="ARBA" id="ARBA00022833"/>
    </source>
</evidence>
<dbReference type="InterPro" id="IPR024079">
    <property type="entry name" value="MetalloPept_cat_dom_sf"/>
</dbReference>
<keyword evidence="10" id="KW-0175">Coiled coil</keyword>
<evidence type="ECO:0000256" key="10">
    <source>
        <dbReference type="SAM" id="Coils"/>
    </source>
</evidence>
<keyword evidence="15" id="KW-1185">Reference proteome</keyword>
<organism evidence="14 15">
    <name type="scientific">Aphanomyces stellatus</name>
    <dbReference type="NCBI Taxonomy" id="120398"/>
    <lineage>
        <taxon>Eukaryota</taxon>
        <taxon>Sar</taxon>
        <taxon>Stramenopiles</taxon>
        <taxon>Oomycota</taxon>
        <taxon>Saprolegniomycetes</taxon>
        <taxon>Saprolegniales</taxon>
        <taxon>Verrucalvaceae</taxon>
        <taxon>Aphanomyces</taxon>
    </lineage>
</organism>
<dbReference type="AlphaFoldDB" id="A0A485KKY3"/>
<keyword evidence="3 9" id="KW-0479">Metal-binding</keyword>
<dbReference type="InterPro" id="IPR034005">
    <property type="entry name" value="M3A_DCP"/>
</dbReference>
<keyword evidence="5 9" id="KW-0862">Zinc</keyword>